<keyword evidence="2" id="KW-1185">Reference proteome</keyword>
<protein>
    <submittedName>
        <fullName evidence="1">Uncharacterized protein</fullName>
    </submittedName>
</protein>
<dbReference type="RefSeq" id="WP_344602564.1">
    <property type="nucleotide sequence ID" value="NZ_BAAAHE010000008.1"/>
</dbReference>
<dbReference type="EMBL" id="BAAAHE010000008">
    <property type="protein sequence ID" value="GAA0611192.1"/>
    <property type="molecule type" value="Genomic_DNA"/>
</dbReference>
<gene>
    <name evidence="1" type="ORF">GCM10009547_11550</name>
</gene>
<proteinExistence type="predicted"/>
<accession>A0ABN1GGT4</accession>
<reference evidence="1 2" key="1">
    <citation type="journal article" date="2019" name="Int. J. Syst. Evol. Microbiol.">
        <title>The Global Catalogue of Microorganisms (GCM) 10K type strain sequencing project: providing services to taxonomists for standard genome sequencing and annotation.</title>
        <authorList>
            <consortium name="The Broad Institute Genomics Platform"/>
            <consortium name="The Broad Institute Genome Sequencing Center for Infectious Disease"/>
            <person name="Wu L."/>
            <person name="Ma J."/>
        </authorList>
    </citation>
    <scope>NUCLEOTIDE SEQUENCE [LARGE SCALE GENOMIC DNA]</scope>
    <source>
        <strain evidence="1 2">JCM 10671</strain>
    </source>
</reference>
<name>A0ABN1GGT4_9ACTN</name>
<evidence type="ECO:0000313" key="2">
    <source>
        <dbReference type="Proteomes" id="UP001500957"/>
    </source>
</evidence>
<sequence length="136" mass="15558">MPLLLAIFPLIGRLLHKLLRSVFNKSVRKALTKVFGPIWRKVGQPVWTRTGEPLWRRLWREAPQKQKIRKQFDAVSHCPNCNHFAVTHVERLSSHRVILKVVPGPTVGEKRLRAVCSACAHVRPVRDAPEIAPLLN</sequence>
<organism evidence="1 2">
    <name type="scientific">Sporichthya brevicatena</name>
    <dbReference type="NCBI Taxonomy" id="171442"/>
    <lineage>
        <taxon>Bacteria</taxon>
        <taxon>Bacillati</taxon>
        <taxon>Actinomycetota</taxon>
        <taxon>Actinomycetes</taxon>
        <taxon>Sporichthyales</taxon>
        <taxon>Sporichthyaceae</taxon>
        <taxon>Sporichthya</taxon>
    </lineage>
</organism>
<comment type="caution">
    <text evidence="1">The sequence shown here is derived from an EMBL/GenBank/DDBJ whole genome shotgun (WGS) entry which is preliminary data.</text>
</comment>
<dbReference type="Proteomes" id="UP001500957">
    <property type="component" value="Unassembled WGS sequence"/>
</dbReference>
<evidence type="ECO:0000313" key="1">
    <source>
        <dbReference type="EMBL" id="GAA0611192.1"/>
    </source>
</evidence>